<organism evidence="1 2">
    <name type="scientific">Vecturithrix granuli</name>
    <dbReference type="NCBI Taxonomy" id="1499967"/>
    <lineage>
        <taxon>Bacteria</taxon>
        <taxon>Candidatus Moduliflexota</taxon>
        <taxon>Candidatus Vecturitrichia</taxon>
        <taxon>Candidatus Vecturitrichales</taxon>
        <taxon>Candidatus Vecturitrichaceae</taxon>
        <taxon>Candidatus Vecturithrix</taxon>
    </lineage>
</organism>
<name>A0A081BZ29_VECG1</name>
<evidence type="ECO:0000313" key="1">
    <source>
        <dbReference type="EMBL" id="GAK57584.1"/>
    </source>
</evidence>
<accession>A0A081BZ29</accession>
<sequence>MTSFVLVCSVPEPTSHSEFLSLLFSIQSLWHKKFLRSFFLFVKKKDGVLVKGNSGRATNRAVRWYGYFQRSEHERIYSPGFMKLQGFHITRDHTSLFMSHPCSFRGDMSVRSPGHDATTGMKNKQEFDFGHDRNLFLLILHSCSCTEYLRLFTHSAASSTFISIRSLMPSKWSAMSCWANSTLRASTAARIL</sequence>
<dbReference type="AlphaFoldDB" id="A0A081BZ29"/>
<dbReference type="Proteomes" id="UP000030661">
    <property type="component" value="Unassembled WGS sequence"/>
</dbReference>
<dbReference type="EMBL" id="DF820466">
    <property type="protein sequence ID" value="GAK57584.1"/>
    <property type="molecule type" value="Genomic_DNA"/>
</dbReference>
<proteinExistence type="predicted"/>
<protein>
    <submittedName>
        <fullName evidence="1">Uncharacterized protein</fullName>
    </submittedName>
</protein>
<evidence type="ECO:0000313" key="2">
    <source>
        <dbReference type="Proteomes" id="UP000030661"/>
    </source>
</evidence>
<reference evidence="1 2" key="1">
    <citation type="journal article" date="2015" name="PeerJ">
        <title>First genomic representation of candidate bacterial phylum KSB3 points to enhanced environmental sensing as a trigger of wastewater bulking.</title>
        <authorList>
            <person name="Sekiguchi Y."/>
            <person name="Ohashi A."/>
            <person name="Parks D.H."/>
            <person name="Yamauchi T."/>
            <person name="Tyson G.W."/>
            <person name="Hugenholtz P."/>
        </authorList>
    </citation>
    <scope>NUCLEOTIDE SEQUENCE [LARGE SCALE GENOMIC DNA]</scope>
</reference>
<gene>
    <name evidence="1" type="ORF">U27_04551</name>
</gene>
<keyword evidence="2" id="KW-1185">Reference proteome</keyword>
<dbReference type="HOGENOM" id="CLU_1412730_0_0_0"/>